<dbReference type="InterPro" id="IPR055973">
    <property type="entry name" value="DUF7551"/>
</dbReference>
<feature type="region of interest" description="Disordered" evidence="1">
    <location>
        <begin position="217"/>
        <end position="241"/>
    </location>
</feature>
<dbReference type="RefSeq" id="WP_122104787.1">
    <property type="nucleotide sequence ID" value="NZ_JBHSKV010000024.1"/>
</dbReference>
<dbReference type="EMBL" id="JBHSKV010000024">
    <property type="protein sequence ID" value="MFC5136524.1"/>
    <property type="molecule type" value="Genomic_DNA"/>
</dbReference>
<dbReference type="Proteomes" id="UP001596145">
    <property type="component" value="Unassembled WGS sequence"/>
</dbReference>
<dbReference type="InterPro" id="IPR055974">
    <property type="entry name" value="DUF7552"/>
</dbReference>
<evidence type="ECO:0000259" key="2">
    <source>
        <dbReference type="Pfam" id="PF24420"/>
    </source>
</evidence>
<evidence type="ECO:0000256" key="1">
    <source>
        <dbReference type="SAM" id="MobiDB-lite"/>
    </source>
</evidence>
<comment type="caution">
    <text evidence="4">The sequence shown here is derived from an EMBL/GenBank/DDBJ whole genome shotgun (WGS) entry which is preliminary data.</text>
</comment>
<protein>
    <submittedName>
        <fullName evidence="4">Uncharacterized protein</fullName>
    </submittedName>
</protein>
<name>A0ABD5QWN8_9EURY</name>
<keyword evidence="5" id="KW-1185">Reference proteome</keyword>
<feature type="domain" description="DUF7552" evidence="3">
    <location>
        <begin position="5"/>
        <end position="78"/>
    </location>
</feature>
<reference evidence="4 5" key="1">
    <citation type="journal article" date="2019" name="Int. J. Syst. Evol. Microbiol.">
        <title>The Global Catalogue of Microorganisms (GCM) 10K type strain sequencing project: providing services to taxonomists for standard genome sequencing and annotation.</title>
        <authorList>
            <consortium name="The Broad Institute Genomics Platform"/>
            <consortium name="The Broad Institute Genome Sequencing Center for Infectious Disease"/>
            <person name="Wu L."/>
            <person name="Ma J."/>
        </authorList>
    </citation>
    <scope>NUCLEOTIDE SEQUENCE [LARGE SCALE GENOMIC DNA]</scope>
    <source>
        <strain evidence="4 5">CGMCC 1.16026</strain>
    </source>
</reference>
<evidence type="ECO:0000313" key="4">
    <source>
        <dbReference type="EMBL" id="MFC5136524.1"/>
    </source>
</evidence>
<feature type="domain" description="DUF7551" evidence="2">
    <location>
        <begin position="137"/>
        <end position="347"/>
    </location>
</feature>
<dbReference type="Pfam" id="PF24420">
    <property type="entry name" value="DUF7551"/>
    <property type="match status" value="1"/>
</dbReference>
<evidence type="ECO:0000259" key="3">
    <source>
        <dbReference type="Pfam" id="PF24422"/>
    </source>
</evidence>
<gene>
    <name evidence="4" type="ORF">ACFPJA_17605</name>
</gene>
<accession>A0ABD5QWN8</accession>
<feature type="region of interest" description="Disordered" evidence="1">
    <location>
        <begin position="86"/>
        <end position="120"/>
    </location>
</feature>
<organism evidence="4 5">
    <name type="scientific">Halorubrum glutamatedens</name>
    <dbReference type="NCBI Taxonomy" id="2707018"/>
    <lineage>
        <taxon>Archaea</taxon>
        <taxon>Methanobacteriati</taxon>
        <taxon>Methanobacteriota</taxon>
        <taxon>Stenosarchaea group</taxon>
        <taxon>Halobacteria</taxon>
        <taxon>Halobacteriales</taxon>
        <taxon>Haloferacaceae</taxon>
        <taxon>Halorubrum</taxon>
    </lineage>
</organism>
<dbReference type="AlphaFoldDB" id="A0ABD5QWN8"/>
<dbReference type="Pfam" id="PF24422">
    <property type="entry name" value="DUF7552"/>
    <property type="match status" value="1"/>
</dbReference>
<sequence>MIGTTLEEVRDHIERLADGEGDYYLVCARYGDRPVPAAGLRFPDRPTARAAARTTEQYRAALRRYDPAVPRYDVIVCQLSDCPERTSERNAIPNAPHPDGTGGDDRNEGNDVDEERWTLSEPVINGSARRNERRRRLVERCHRIAAAVFETLSEGGWRAVETAVLDRYFELAESVPDPDDLCLCLLEGMAAELADRLTAVDQLEVLSRAADRLEDPSIDAFDDLDGGSANPDGAPRGDDDDAAARFSATLEGLREDGILGGFTRVSTLPVGFDLDAGSEGFVESARITGYALSARNGSLPVLPIVVEFLRRAPGHRPSEVRVEPADDGWTVRVAFDADVDPRGLAVSPIGSSGT</sequence>
<proteinExistence type="predicted"/>
<evidence type="ECO:0000313" key="5">
    <source>
        <dbReference type="Proteomes" id="UP001596145"/>
    </source>
</evidence>